<proteinExistence type="predicted"/>
<reference evidence="2" key="1">
    <citation type="submission" date="2016-02" db="EMBL/GenBank/DDBJ databases">
        <title>WGS assembly of Manihot esculenta.</title>
        <authorList>
            <person name="Bredeson J.V."/>
            <person name="Prochnik S.E."/>
            <person name="Lyons J.B."/>
            <person name="Schmutz J."/>
            <person name="Grimwood J."/>
            <person name="Vrebalov J."/>
            <person name="Bart R.S."/>
            <person name="Amuge T."/>
            <person name="Ferguson M.E."/>
            <person name="Green R."/>
            <person name="Putnam N."/>
            <person name="Stites J."/>
            <person name="Rounsley S."/>
            <person name="Rokhsar D.S."/>
        </authorList>
    </citation>
    <scope>NUCLEOTIDE SEQUENCE [LARGE SCALE GENOMIC DNA]</scope>
    <source>
        <tissue evidence="2">Leaf</tissue>
    </source>
</reference>
<feature type="region of interest" description="Disordered" evidence="1">
    <location>
        <begin position="1"/>
        <end position="20"/>
    </location>
</feature>
<evidence type="ECO:0000313" key="2">
    <source>
        <dbReference type="EMBL" id="OAY29953.1"/>
    </source>
</evidence>
<sequence>MKEESSGNGKSGSTGLHSWQILQNRQRSCAGAYK</sequence>
<gene>
    <name evidence="2" type="ORF">MANES_15G185000</name>
</gene>
<evidence type="ECO:0000256" key="1">
    <source>
        <dbReference type="SAM" id="MobiDB-lite"/>
    </source>
</evidence>
<organism evidence="2">
    <name type="scientific">Manihot esculenta</name>
    <name type="common">Cassava</name>
    <name type="synonym">Jatropha manihot</name>
    <dbReference type="NCBI Taxonomy" id="3983"/>
    <lineage>
        <taxon>Eukaryota</taxon>
        <taxon>Viridiplantae</taxon>
        <taxon>Streptophyta</taxon>
        <taxon>Embryophyta</taxon>
        <taxon>Tracheophyta</taxon>
        <taxon>Spermatophyta</taxon>
        <taxon>Magnoliopsida</taxon>
        <taxon>eudicotyledons</taxon>
        <taxon>Gunneridae</taxon>
        <taxon>Pentapetalae</taxon>
        <taxon>rosids</taxon>
        <taxon>fabids</taxon>
        <taxon>Malpighiales</taxon>
        <taxon>Euphorbiaceae</taxon>
        <taxon>Crotonoideae</taxon>
        <taxon>Manihoteae</taxon>
        <taxon>Manihot</taxon>
    </lineage>
</organism>
<feature type="compositionally biased region" description="Low complexity" evidence="1">
    <location>
        <begin position="1"/>
        <end position="15"/>
    </location>
</feature>
<dbReference type="AlphaFoldDB" id="A0A2C9UI80"/>
<protein>
    <submittedName>
        <fullName evidence="2">Uncharacterized protein</fullName>
    </submittedName>
</protein>
<accession>A0A2C9UI80</accession>
<dbReference type="EMBL" id="CM004401">
    <property type="protein sequence ID" value="OAY29953.1"/>
    <property type="molecule type" value="Genomic_DNA"/>
</dbReference>
<name>A0A2C9UI80_MANES</name>